<dbReference type="Pfam" id="PF20666">
    <property type="entry name" value="ZW10_C"/>
    <property type="match status" value="1"/>
</dbReference>
<dbReference type="InterPro" id="IPR055148">
    <property type="entry name" value="ZW10_C_2"/>
</dbReference>
<evidence type="ECO:0000259" key="4">
    <source>
        <dbReference type="Pfam" id="PF22766"/>
    </source>
</evidence>
<evidence type="ECO:0000259" key="3">
    <source>
        <dbReference type="Pfam" id="PF20666"/>
    </source>
</evidence>
<dbReference type="PANTHER" id="PTHR12205">
    <property type="entry name" value="CENTROMERE/KINETOCHORE PROTEIN ZW10"/>
    <property type="match status" value="1"/>
</dbReference>
<feature type="domain" description="Centromere/kinetochore protein zw10 middle" evidence="2">
    <location>
        <begin position="580"/>
        <end position="765"/>
    </location>
</feature>
<dbReference type="InterPro" id="IPR048344">
    <property type="entry name" value="Zw10_middle"/>
</dbReference>
<evidence type="ECO:0000313" key="5">
    <source>
        <dbReference type="EMBL" id="CAH0518681.1"/>
    </source>
</evidence>
<evidence type="ECO:0008006" key="7">
    <source>
        <dbReference type="Google" id="ProtNLM"/>
    </source>
</evidence>
<reference evidence="5 6" key="1">
    <citation type="submission" date="2021-11" db="EMBL/GenBank/DDBJ databases">
        <authorList>
            <person name="Islam A."/>
            <person name="Islam S."/>
            <person name="Flora M.S."/>
            <person name="Rahman M."/>
            <person name="Ziaur R.M."/>
            <person name="Epstein J.H."/>
            <person name="Hassan M."/>
            <person name="Klassen M."/>
            <person name="Woodard K."/>
            <person name="Webb A."/>
            <person name="Webby R.J."/>
            <person name="El Zowalaty M.E."/>
        </authorList>
    </citation>
    <scope>NUCLEOTIDE SEQUENCE [LARGE SCALE GENOMIC DNA]</scope>
    <source>
        <strain evidence="5">Pbs1</strain>
    </source>
</reference>
<evidence type="ECO:0000313" key="6">
    <source>
        <dbReference type="Proteomes" id="UP001158986"/>
    </source>
</evidence>
<dbReference type="Pfam" id="PF20665">
    <property type="entry name" value="Zw10_middle"/>
    <property type="match status" value="1"/>
</dbReference>
<feature type="signal peptide" evidence="1">
    <location>
        <begin position="1"/>
        <end position="19"/>
    </location>
</feature>
<feature type="domain" description="Centromere/kinetochore protein zw10 C-terminal" evidence="3">
    <location>
        <begin position="819"/>
        <end position="945"/>
    </location>
</feature>
<dbReference type="InterPro" id="IPR048343">
    <property type="entry name" value="ZW10_C"/>
</dbReference>
<dbReference type="EMBL" id="CAKLCB010000265">
    <property type="protein sequence ID" value="CAH0518681.1"/>
    <property type="molecule type" value="Genomic_DNA"/>
</dbReference>
<comment type="caution">
    <text evidence="5">The sequence shown here is derived from an EMBL/GenBank/DDBJ whole genome shotgun (WGS) entry which is preliminary data.</text>
</comment>
<evidence type="ECO:0000259" key="2">
    <source>
        <dbReference type="Pfam" id="PF20665"/>
    </source>
</evidence>
<name>A0ABN8D3I2_9STRA</name>
<organism evidence="5 6">
    <name type="scientific">Peronospora belbahrii</name>
    <dbReference type="NCBI Taxonomy" id="622444"/>
    <lineage>
        <taxon>Eukaryota</taxon>
        <taxon>Sar</taxon>
        <taxon>Stramenopiles</taxon>
        <taxon>Oomycota</taxon>
        <taxon>Peronosporomycetes</taxon>
        <taxon>Peronosporales</taxon>
        <taxon>Peronosporaceae</taxon>
        <taxon>Peronospora</taxon>
    </lineage>
</organism>
<evidence type="ECO:0000256" key="1">
    <source>
        <dbReference type="SAM" id="SignalP"/>
    </source>
</evidence>
<protein>
    <recommendedName>
        <fullName evidence="7">Exocyst complex component Sec6</fullName>
    </recommendedName>
</protein>
<feature type="domain" description="ZW10 C-terminal helical" evidence="4">
    <location>
        <begin position="972"/>
        <end position="1050"/>
    </location>
</feature>
<sequence>MQYFTLNLVLFACVCTAHSVSNSSSANSSNASKLNANNTEIYNVCPAAIDFTKEQDQLSEEELKGNAADAAMSAFLLSHPNNTLWDYFKIEQRQKWLMFENLSPSGKIKSLARNFVNFAADTAINIAQMIADAIEWIINTIRHPVVGTRQVIDFFKDFGKNVKLLWGLMKDDPKETSKNMGGGLLLHIMHHPTEFTADTLLTVTTGFAVIHGLMHGVEAIFGAMSNAVSNVLLSVLLFIHAIDDPILIVTPLIRSMVETTKTVFTDGNSTTPDVLTLSPYAIKPLKSCKIPEKYRPEFSSRDLCLSTPAEIRNLLFGTAKRTAKMTRAERITAYNRFHDFVCCYLKDQGKLEDTYKEISQVRREVIETLRFFYSSSAAISADEAINIAVEWGAPHSMYMERDELDASDLQQRMRRLNVMLLNAVDRLQLNENSEMAPEAQLLLSFTHREQLKLKMQQSKSMLTLIEQLAKIDRLLRDVDEAIERHSFVAAAEGVVKMDRLVQELEMAEKVDEGNADDTKIIRVVKLQVLSKKNWLLNQLTRYISCTAIWKDNALKMATDLSSDVYGATMLTVDERRREFWKACEVLGILTPKLQDIAKAVSQHLITPILQIQSETLKYIEDDGVVILKVMSQLMDGDNGSVKSGVDELQEKCTNVVKVLQFVHAELFAGSAELMGQLGDFMWKIPGNLEAKLLNLLEEKIPQDASALEAYREAAMTSVESLENALVVIGFSACRHTQLRGFVDQLSELHAKKRRQAILSSGRDLMRQGYHNSVRVTGGSATCSLYASSESDMQVRSDEKTGWNAMPDKSGSKGVESSCFEIPNFRVTVCAYEVVELVHETLVEACNSGETSANLLFQTARDLFFLYRIVVSTLYDDDIANDPRICMLYHNDCLYITYHMVVIGHIYKHRLPAPLNRTATMMDMVPSFQELGERALTSFVSRKMEEFVSGMNSLPSLGALDSEHNLECVERFLKSALYRLQGMSSSWRDGLPLAVYNKVMSRMLEPIVKIFVDGILTEANISEITRAYLHHLLSLLLESEALFASPSQAAKFVPTFEKLLKLSDLSRPIGNELAGVARSLFRESSEQQDFVQELLTN</sequence>
<keyword evidence="6" id="KW-1185">Reference proteome</keyword>
<gene>
    <name evidence="5" type="ORF">PBS001_LOCUS5241</name>
</gene>
<accession>A0ABN8D3I2</accession>
<feature type="chain" id="PRO_5045672225" description="Exocyst complex component Sec6" evidence="1">
    <location>
        <begin position="20"/>
        <end position="1096"/>
    </location>
</feature>
<keyword evidence="1" id="KW-0732">Signal</keyword>
<dbReference type="PANTHER" id="PTHR12205:SF0">
    <property type="entry name" value="CENTROMERE_KINETOCHORE PROTEIN ZW10 HOMOLOG"/>
    <property type="match status" value="1"/>
</dbReference>
<dbReference type="Proteomes" id="UP001158986">
    <property type="component" value="Unassembled WGS sequence"/>
</dbReference>
<proteinExistence type="predicted"/>
<dbReference type="Pfam" id="PF22766">
    <property type="entry name" value="ZW10_C2"/>
    <property type="match status" value="1"/>
</dbReference>